<keyword evidence="3 6" id="KW-0812">Transmembrane</keyword>
<feature type="transmembrane region" description="Helical" evidence="6">
    <location>
        <begin position="321"/>
        <end position="342"/>
    </location>
</feature>
<feature type="transmembrane region" description="Helical" evidence="6">
    <location>
        <begin position="150"/>
        <end position="174"/>
    </location>
</feature>
<dbReference type="PANTHER" id="PTHR43124">
    <property type="entry name" value="PURINE EFFLUX PUMP PBUE"/>
    <property type="match status" value="1"/>
</dbReference>
<dbReference type="Proteomes" id="UP000199112">
    <property type="component" value="Unassembled WGS sequence"/>
</dbReference>
<proteinExistence type="predicted"/>
<dbReference type="InterPro" id="IPR036259">
    <property type="entry name" value="MFS_trans_sf"/>
</dbReference>
<evidence type="ECO:0000313" key="9">
    <source>
        <dbReference type="Proteomes" id="UP000199112"/>
    </source>
</evidence>
<dbReference type="GO" id="GO:0005886">
    <property type="term" value="C:plasma membrane"/>
    <property type="evidence" value="ECO:0007669"/>
    <property type="project" value="UniProtKB-SubCell"/>
</dbReference>
<feature type="transmembrane region" description="Helical" evidence="6">
    <location>
        <begin position="354"/>
        <end position="373"/>
    </location>
</feature>
<dbReference type="RefSeq" id="WP_090508149.1">
    <property type="nucleotide sequence ID" value="NZ_FNWL01000005.1"/>
</dbReference>
<feature type="transmembrane region" description="Helical" evidence="6">
    <location>
        <begin position="54"/>
        <end position="76"/>
    </location>
</feature>
<evidence type="ECO:0000313" key="8">
    <source>
        <dbReference type="EMBL" id="SEH17821.1"/>
    </source>
</evidence>
<dbReference type="SUPFAM" id="SSF103473">
    <property type="entry name" value="MFS general substrate transporter"/>
    <property type="match status" value="1"/>
</dbReference>
<feature type="transmembrane region" description="Helical" evidence="6">
    <location>
        <begin position="27"/>
        <end position="48"/>
    </location>
</feature>
<feature type="transmembrane region" description="Helical" evidence="6">
    <location>
        <begin position="264"/>
        <end position="285"/>
    </location>
</feature>
<evidence type="ECO:0000256" key="6">
    <source>
        <dbReference type="SAM" id="Phobius"/>
    </source>
</evidence>
<evidence type="ECO:0000256" key="1">
    <source>
        <dbReference type="ARBA" id="ARBA00004651"/>
    </source>
</evidence>
<dbReference type="InterPro" id="IPR020846">
    <property type="entry name" value="MFS_dom"/>
</dbReference>
<feature type="transmembrane region" description="Helical" evidence="6">
    <location>
        <begin position="230"/>
        <end position="252"/>
    </location>
</feature>
<dbReference type="AlphaFoldDB" id="A0A1H6G413"/>
<keyword evidence="9" id="KW-1185">Reference proteome</keyword>
<feature type="domain" description="Major facilitator superfamily (MFS) profile" evidence="7">
    <location>
        <begin position="27"/>
        <end position="406"/>
    </location>
</feature>
<protein>
    <submittedName>
        <fullName evidence="8">Sugar phosphate permease</fullName>
    </submittedName>
</protein>
<dbReference type="Pfam" id="PF07690">
    <property type="entry name" value="MFS_1"/>
    <property type="match status" value="1"/>
</dbReference>
<evidence type="ECO:0000256" key="2">
    <source>
        <dbReference type="ARBA" id="ARBA00022475"/>
    </source>
</evidence>
<feature type="transmembrane region" description="Helical" evidence="6">
    <location>
        <begin position="115"/>
        <end position="138"/>
    </location>
</feature>
<evidence type="ECO:0000256" key="4">
    <source>
        <dbReference type="ARBA" id="ARBA00022989"/>
    </source>
</evidence>
<dbReference type="Gene3D" id="1.20.1250.20">
    <property type="entry name" value="MFS general substrate transporter like domains"/>
    <property type="match status" value="2"/>
</dbReference>
<dbReference type="PANTHER" id="PTHR43124:SF3">
    <property type="entry name" value="CHLORAMPHENICOL EFFLUX PUMP RV0191"/>
    <property type="match status" value="1"/>
</dbReference>
<keyword evidence="2" id="KW-1003">Cell membrane</keyword>
<organism evidence="8 9">
    <name type="scientific">Natronorubrum sediminis</name>
    <dbReference type="NCBI Taxonomy" id="640943"/>
    <lineage>
        <taxon>Archaea</taxon>
        <taxon>Methanobacteriati</taxon>
        <taxon>Methanobacteriota</taxon>
        <taxon>Stenosarchaea group</taxon>
        <taxon>Halobacteria</taxon>
        <taxon>Halobacteriales</taxon>
        <taxon>Natrialbaceae</taxon>
        <taxon>Natronorubrum</taxon>
    </lineage>
</organism>
<dbReference type="InterPro" id="IPR011701">
    <property type="entry name" value="MFS"/>
</dbReference>
<dbReference type="PROSITE" id="PS50850">
    <property type="entry name" value="MFS"/>
    <property type="match status" value="1"/>
</dbReference>
<accession>A0A1H6G413</accession>
<evidence type="ECO:0000256" key="5">
    <source>
        <dbReference type="ARBA" id="ARBA00023136"/>
    </source>
</evidence>
<dbReference type="OrthoDB" id="204820at2157"/>
<evidence type="ECO:0000259" key="7">
    <source>
        <dbReference type="PROSITE" id="PS50850"/>
    </source>
</evidence>
<feature type="transmembrane region" description="Helical" evidence="6">
    <location>
        <begin position="385"/>
        <end position="403"/>
    </location>
</feature>
<reference evidence="9" key="1">
    <citation type="submission" date="2016-10" db="EMBL/GenBank/DDBJ databases">
        <authorList>
            <person name="Varghese N."/>
            <person name="Submissions S."/>
        </authorList>
    </citation>
    <scope>NUCLEOTIDE SEQUENCE [LARGE SCALE GENOMIC DNA]</scope>
    <source>
        <strain evidence="9">CGMCC 1.8981</strain>
    </source>
</reference>
<dbReference type="GO" id="GO:0022857">
    <property type="term" value="F:transmembrane transporter activity"/>
    <property type="evidence" value="ECO:0007669"/>
    <property type="project" value="InterPro"/>
</dbReference>
<dbReference type="EMBL" id="FNWL01000005">
    <property type="protein sequence ID" value="SEH17821.1"/>
    <property type="molecule type" value="Genomic_DNA"/>
</dbReference>
<evidence type="ECO:0000256" key="3">
    <source>
        <dbReference type="ARBA" id="ARBA00022692"/>
    </source>
</evidence>
<dbReference type="InterPro" id="IPR050189">
    <property type="entry name" value="MFS_Efflux_Transporters"/>
</dbReference>
<gene>
    <name evidence="8" type="ORF">SAMN04487967_3397</name>
</gene>
<keyword evidence="4 6" id="KW-1133">Transmembrane helix</keyword>
<feature type="transmembrane region" description="Helical" evidence="6">
    <location>
        <begin position="180"/>
        <end position="200"/>
    </location>
</feature>
<keyword evidence="5 6" id="KW-0472">Membrane</keyword>
<name>A0A1H6G413_9EURY</name>
<comment type="subcellular location">
    <subcellularLocation>
        <location evidence="1">Cell membrane</location>
        <topology evidence="1">Multi-pass membrane protein</topology>
    </subcellularLocation>
</comment>
<sequence length="406" mass="42946">MRSSVARRLHPLTRRAKHALNDGRSRIILAVAAGWFLSLGVRMVYPVLLPHIRTAYGLDLTVAGFLLTVLWAAYAIGQFPGGIVTDRIGERITLAVSTLLAGIMLVLVVTAGSALVVFVATALFGLGTALYGVARFTIISKTYPENNGAAIGVTLAAGDLGNAVLPVIAGAVAATFVWQLGLGFVVPLFALVSVVLWFVVPRHTPDGDGDGMVVSLEMARHVVSELQRRSIVVVTLILILGFSISLTLTGFYPTYLIEEKELSSTVAAALFSLYFALGVFVKPLAGSAYDRFGIRQTLPVIFGLAITALLALSVVESLWALVAVTVLLSSLLGNIAVTMPYLTDLLPTEIQGTGLGVLRTTYMLIAALSPSLFGVLADFGYFDEGFVLLAGIAGVMTLLVLLLPSQ</sequence>
<feature type="transmembrane region" description="Helical" evidence="6">
    <location>
        <begin position="88"/>
        <end position="109"/>
    </location>
</feature>
<feature type="transmembrane region" description="Helical" evidence="6">
    <location>
        <begin position="297"/>
        <end position="315"/>
    </location>
</feature>